<keyword evidence="2" id="KW-1185">Reference proteome</keyword>
<protein>
    <submittedName>
        <fullName evidence="1">Uncharacterized protein</fullName>
    </submittedName>
</protein>
<gene>
    <name evidence="1" type="ORF">Pcinc_037724</name>
</gene>
<dbReference type="EMBL" id="JAWQEG010006056">
    <property type="protein sequence ID" value="KAK3855896.1"/>
    <property type="molecule type" value="Genomic_DNA"/>
</dbReference>
<accession>A0AAE1ENP2</accession>
<reference evidence="1" key="1">
    <citation type="submission" date="2023-10" db="EMBL/GenBank/DDBJ databases">
        <title>Genome assemblies of two species of porcelain crab, Petrolisthes cinctipes and Petrolisthes manimaculis (Anomura: Porcellanidae).</title>
        <authorList>
            <person name="Angst P."/>
        </authorList>
    </citation>
    <scope>NUCLEOTIDE SEQUENCE</scope>
    <source>
        <strain evidence="1">PB745_01</strain>
        <tissue evidence="1">Gill</tissue>
    </source>
</reference>
<comment type="caution">
    <text evidence="1">The sequence shown here is derived from an EMBL/GenBank/DDBJ whole genome shotgun (WGS) entry which is preliminary data.</text>
</comment>
<evidence type="ECO:0000313" key="2">
    <source>
        <dbReference type="Proteomes" id="UP001286313"/>
    </source>
</evidence>
<dbReference type="AlphaFoldDB" id="A0AAE1ENP2"/>
<sequence length="86" mass="10217">MFCFFPVWFGTRNLPESSQPKPLPYIILPVHQLLVLRVVGVAESYLVQSRQIVLDQHRRLRNPYMRWPDRNCSVEAINTSARWYSK</sequence>
<evidence type="ECO:0000313" key="1">
    <source>
        <dbReference type="EMBL" id="KAK3855896.1"/>
    </source>
</evidence>
<organism evidence="1 2">
    <name type="scientific">Petrolisthes cinctipes</name>
    <name type="common">Flat porcelain crab</name>
    <dbReference type="NCBI Taxonomy" id="88211"/>
    <lineage>
        <taxon>Eukaryota</taxon>
        <taxon>Metazoa</taxon>
        <taxon>Ecdysozoa</taxon>
        <taxon>Arthropoda</taxon>
        <taxon>Crustacea</taxon>
        <taxon>Multicrustacea</taxon>
        <taxon>Malacostraca</taxon>
        <taxon>Eumalacostraca</taxon>
        <taxon>Eucarida</taxon>
        <taxon>Decapoda</taxon>
        <taxon>Pleocyemata</taxon>
        <taxon>Anomura</taxon>
        <taxon>Galatheoidea</taxon>
        <taxon>Porcellanidae</taxon>
        <taxon>Petrolisthes</taxon>
    </lineage>
</organism>
<name>A0AAE1ENP2_PETCI</name>
<proteinExistence type="predicted"/>
<dbReference type="Proteomes" id="UP001286313">
    <property type="component" value="Unassembled WGS sequence"/>
</dbReference>